<dbReference type="Gene3D" id="3.20.20.70">
    <property type="entry name" value="Aldolase class I"/>
    <property type="match status" value="1"/>
</dbReference>
<comment type="cofactor">
    <cofactor evidence="2">
        <name>[4Fe-4S] cluster</name>
        <dbReference type="ChEBI" id="CHEBI:49883"/>
    </cofactor>
</comment>
<dbReference type="SUPFAM" id="SSF51905">
    <property type="entry name" value="FAD/NAD(P)-binding domain"/>
    <property type="match status" value="1"/>
</dbReference>
<dbReference type="GO" id="GO:0016491">
    <property type="term" value="F:oxidoreductase activity"/>
    <property type="evidence" value="ECO:0007669"/>
    <property type="project" value="UniProtKB-KW"/>
</dbReference>
<comment type="similarity">
    <text evidence="3">In the N-terminal section; belongs to the NADH:flavin oxidoreductase/NADH oxidase family.</text>
</comment>
<dbReference type="Gene3D" id="3.40.50.720">
    <property type="entry name" value="NAD(P)-binding Rossmann-like Domain"/>
    <property type="match status" value="1"/>
</dbReference>
<protein>
    <submittedName>
        <fullName evidence="12">FAD-dependent oxidoreductase</fullName>
    </submittedName>
</protein>
<evidence type="ECO:0000259" key="11">
    <source>
        <dbReference type="Pfam" id="PF07992"/>
    </source>
</evidence>
<dbReference type="Proteomes" id="UP000663499">
    <property type="component" value="Chromosome"/>
</dbReference>
<evidence type="ECO:0000256" key="2">
    <source>
        <dbReference type="ARBA" id="ARBA00001966"/>
    </source>
</evidence>
<comment type="cofactor">
    <cofactor evidence="1">
        <name>FMN</name>
        <dbReference type="ChEBI" id="CHEBI:58210"/>
    </cofactor>
</comment>
<proteinExistence type="inferred from homology"/>
<dbReference type="PRINTS" id="PR00368">
    <property type="entry name" value="FADPNR"/>
</dbReference>
<keyword evidence="5" id="KW-0288">FMN</keyword>
<dbReference type="PANTHER" id="PTHR42917:SF2">
    <property type="entry name" value="2,4-DIENOYL-COA REDUCTASE [(2E)-ENOYL-COA-PRODUCING]"/>
    <property type="match status" value="1"/>
</dbReference>
<keyword evidence="7" id="KW-0560">Oxidoreductase</keyword>
<evidence type="ECO:0000256" key="7">
    <source>
        <dbReference type="ARBA" id="ARBA00023002"/>
    </source>
</evidence>
<keyword evidence="9" id="KW-0411">Iron-sulfur</keyword>
<evidence type="ECO:0000259" key="10">
    <source>
        <dbReference type="Pfam" id="PF00724"/>
    </source>
</evidence>
<dbReference type="GO" id="GO:0046872">
    <property type="term" value="F:metal ion binding"/>
    <property type="evidence" value="ECO:0007669"/>
    <property type="project" value="UniProtKB-KW"/>
</dbReference>
<dbReference type="AlphaFoldDB" id="A0A974XEL8"/>
<dbReference type="InterPro" id="IPR036188">
    <property type="entry name" value="FAD/NAD-bd_sf"/>
</dbReference>
<gene>
    <name evidence="12" type="ORF">J0B03_11670</name>
</gene>
<feature type="domain" description="NADH:flavin oxidoreductase/NADH oxidase N-terminal" evidence="10">
    <location>
        <begin position="8"/>
        <end position="344"/>
    </location>
</feature>
<dbReference type="EMBL" id="CP071444">
    <property type="protein sequence ID" value="QSX08432.1"/>
    <property type="molecule type" value="Genomic_DNA"/>
</dbReference>
<name>A0A974XEL8_9FIRM</name>
<reference evidence="12" key="1">
    <citation type="submission" date="2021-03" db="EMBL/GenBank/DDBJ databases">
        <title>Alkalibacter marinus sp. nov., isolated from tidal flat sediment.</title>
        <authorList>
            <person name="Namirimu T."/>
            <person name="Yang J.-A."/>
            <person name="Yang S.-H."/>
            <person name="Kim Y.-J."/>
            <person name="Kwon K.K."/>
        </authorList>
    </citation>
    <scope>NUCLEOTIDE SEQUENCE</scope>
    <source>
        <strain evidence="12">ES005</strain>
    </source>
</reference>
<dbReference type="SUPFAM" id="SSF51395">
    <property type="entry name" value="FMN-linked oxidoreductases"/>
    <property type="match status" value="1"/>
</dbReference>
<dbReference type="InterPro" id="IPR001155">
    <property type="entry name" value="OxRdtase_FMN_N"/>
</dbReference>
<dbReference type="GO" id="GO:0010181">
    <property type="term" value="F:FMN binding"/>
    <property type="evidence" value="ECO:0007669"/>
    <property type="project" value="InterPro"/>
</dbReference>
<dbReference type="InterPro" id="IPR023753">
    <property type="entry name" value="FAD/NAD-binding_dom"/>
</dbReference>
<dbReference type="KEGG" id="alka:J0B03_11670"/>
<dbReference type="PRINTS" id="PR00469">
    <property type="entry name" value="PNDRDTASEII"/>
</dbReference>
<evidence type="ECO:0000256" key="4">
    <source>
        <dbReference type="ARBA" id="ARBA00022630"/>
    </source>
</evidence>
<sequence length="649" mass="70530">MERKYPNLSKPIQIGNVVFRNRMFSAPMGGTDITADCTIGPKTTAFYELRAKGGAGAVTVSEVVVHPETEGSHMFHLDLKTVGSLSSFTYTADAIRRHGAIASVELSHSGQYAGTYLTDKDKKQGLAQWGPSATVRPDGLEVKELTQELIDDIVEAYGKCAEAAKRAGFEMIMVHGGHGWLVNQFLSPYFNHRKDQYGGSLENRVRFAQEVLARVRQAVGPGFPIEFRMSGSELFDGGYDLEEGVRIAKILEPQIDLLHVSAGTYQRGFSDTHPSMFKPHGSNVYLAAEMKKHVKIPVATVGGLNDPDMMEEIIASGKADVVEMARALLADHELPKKVVTNREEDILHCMRCFVCMAERVVTSTRRCSINPYIGRELEGMEITPAPVKKKVLVAGGGPAGLKAALTAAQRGHDVVLCEKSSQLGGILIGEQAIPFKYEMYKLGVTLAKLVTDAGVDIRLNTEVNKEVADQEKADVLVIAVGSEPMLPPIPGLDGDNVIIVNDYHLHQNKVAEEVVVLGGGLAGSEAAIHLAREGKKVHLVEMGLELAPDANIRHRPILLKEIEDLKIQVLKEHKGIRITEDGVICVNKDGKEILVPGKTIICALGQKSRRNVVSELLDCAPVISQVGDCVKVADITQAIYQGHHAAMDI</sequence>
<dbReference type="InterPro" id="IPR013785">
    <property type="entry name" value="Aldolase_TIM"/>
</dbReference>
<dbReference type="PANTHER" id="PTHR42917">
    <property type="entry name" value="2,4-DIENOYL-COA REDUCTASE"/>
    <property type="match status" value="1"/>
</dbReference>
<evidence type="ECO:0000256" key="1">
    <source>
        <dbReference type="ARBA" id="ARBA00001917"/>
    </source>
</evidence>
<evidence type="ECO:0000256" key="8">
    <source>
        <dbReference type="ARBA" id="ARBA00023004"/>
    </source>
</evidence>
<evidence type="ECO:0000256" key="6">
    <source>
        <dbReference type="ARBA" id="ARBA00022723"/>
    </source>
</evidence>
<dbReference type="Gene3D" id="3.50.50.60">
    <property type="entry name" value="FAD/NAD(P)-binding domain"/>
    <property type="match status" value="1"/>
</dbReference>
<dbReference type="InterPro" id="IPR051793">
    <property type="entry name" value="NADH:flavin_oxidoreductase"/>
</dbReference>
<accession>A0A974XEL8</accession>
<keyword evidence="8" id="KW-0408">Iron</keyword>
<feature type="domain" description="FAD/NAD(P)-binding" evidence="11">
    <location>
        <begin position="390"/>
        <end position="612"/>
    </location>
</feature>
<dbReference type="Pfam" id="PF07992">
    <property type="entry name" value="Pyr_redox_2"/>
    <property type="match status" value="1"/>
</dbReference>
<evidence type="ECO:0000313" key="12">
    <source>
        <dbReference type="EMBL" id="QSX08432.1"/>
    </source>
</evidence>
<keyword evidence="6" id="KW-0479">Metal-binding</keyword>
<evidence type="ECO:0000256" key="9">
    <source>
        <dbReference type="ARBA" id="ARBA00023014"/>
    </source>
</evidence>
<evidence type="ECO:0000313" key="13">
    <source>
        <dbReference type="Proteomes" id="UP000663499"/>
    </source>
</evidence>
<organism evidence="12 13">
    <name type="scientific">Alkalibacter rhizosphaerae</name>
    <dbReference type="NCBI Taxonomy" id="2815577"/>
    <lineage>
        <taxon>Bacteria</taxon>
        <taxon>Bacillati</taxon>
        <taxon>Bacillota</taxon>
        <taxon>Clostridia</taxon>
        <taxon>Eubacteriales</taxon>
        <taxon>Eubacteriaceae</taxon>
        <taxon>Alkalibacter</taxon>
    </lineage>
</organism>
<dbReference type="Pfam" id="PF00724">
    <property type="entry name" value="Oxidored_FMN"/>
    <property type="match status" value="1"/>
</dbReference>
<dbReference type="CDD" id="cd02803">
    <property type="entry name" value="OYE_like_FMN_family"/>
    <property type="match status" value="1"/>
</dbReference>
<keyword evidence="4" id="KW-0285">Flavoprotein</keyword>
<evidence type="ECO:0000256" key="3">
    <source>
        <dbReference type="ARBA" id="ARBA00011048"/>
    </source>
</evidence>
<keyword evidence="13" id="KW-1185">Reference proteome</keyword>
<dbReference type="GO" id="GO:0051536">
    <property type="term" value="F:iron-sulfur cluster binding"/>
    <property type="evidence" value="ECO:0007669"/>
    <property type="project" value="UniProtKB-KW"/>
</dbReference>
<dbReference type="RefSeq" id="WP_207299773.1">
    <property type="nucleotide sequence ID" value="NZ_CP071444.1"/>
</dbReference>
<evidence type="ECO:0000256" key="5">
    <source>
        <dbReference type="ARBA" id="ARBA00022643"/>
    </source>
</evidence>